<sequence length="181" mass="21189">MKHTAVWNRLPDNGMEYCRLELEPSIEITGKVIRVYEGEKYFVEYIVNCDQAGNTEEVHLYYRNESMSNRMTIARDGNGSWTWNRQVIEGVSEAKDIDIGITPSTNVLPIRRLQLAVGESSELTTAWVRFPEFDIQPLRQEYTRLDSFTYRYRSIESGYTAILKVDENGLVEDYEDEWIRL</sequence>
<dbReference type="RefSeq" id="WP_144987174.1">
    <property type="nucleotide sequence ID" value="NZ_VNJK01000001.1"/>
</dbReference>
<accession>A0A559IWR4</accession>
<dbReference type="InterPro" id="IPR009467">
    <property type="entry name" value="Glycolipid-bd_prot_put"/>
</dbReference>
<gene>
    <name evidence="1" type="ORF">FPZ44_02775</name>
</gene>
<organism evidence="1 2">
    <name type="scientific">Paenibacillus agilis</name>
    <dbReference type="NCBI Taxonomy" id="3020863"/>
    <lineage>
        <taxon>Bacteria</taxon>
        <taxon>Bacillati</taxon>
        <taxon>Bacillota</taxon>
        <taxon>Bacilli</taxon>
        <taxon>Bacillales</taxon>
        <taxon>Paenibacillaceae</taxon>
        <taxon>Paenibacillus</taxon>
    </lineage>
</organism>
<reference evidence="1 2" key="1">
    <citation type="submission" date="2019-07" db="EMBL/GenBank/DDBJ databases">
        <authorList>
            <person name="Kim J."/>
        </authorList>
    </citation>
    <scope>NUCLEOTIDE SEQUENCE [LARGE SCALE GENOMIC DNA]</scope>
    <source>
        <strain evidence="1 2">N4</strain>
    </source>
</reference>
<keyword evidence="2" id="KW-1185">Reference proteome</keyword>
<dbReference type="Pfam" id="PF06475">
    <property type="entry name" value="Glycolipid_bind"/>
    <property type="match status" value="1"/>
</dbReference>
<dbReference type="Proteomes" id="UP000318102">
    <property type="component" value="Unassembled WGS sequence"/>
</dbReference>
<name>A0A559IWR4_9BACL</name>
<evidence type="ECO:0000313" key="1">
    <source>
        <dbReference type="EMBL" id="TVX92072.1"/>
    </source>
</evidence>
<evidence type="ECO:0008006" key="3">
    <source>
        <dbReference type="Google" id="ProtNLM"/>
    </source>
</evidence>
<dbReference type="SUPFAM" id="SSF159275">
    <property type="entry name" value="PA1994-like"/>
    <property type="match status" value="1"/>
</dbReference>
<dbReference type="AlphaFoldDB" id="A0A559IWR4"/>
<proteinExistence type="predicted"/>
<protein>
    <recommendedName>
        <fullName evidence="3">Glycolipid-binding domain-containing protein</fullName>
    </recommendedName>
</protein>
<dbReference type="EMBL" id="VNJK01000001">
    <property type="protein sequence ID" value="TVX92072.1"/>
    <property type="molecule type" value="Genomic_DNA"/>
</dbReference>
<comment type="caution">
    <text evidence="1">The sequence shown here is derived from an EMBL/GenBank/DDBJ whole genome shotgun (WGS) entry which is preliminary data.</text>
</comment>
<evidence type="ECO:0000313" key="2">
    <source>
        <dbReference type="Proteomes" id="UP000318102"/>
    </source>
</evidence>
<dbReference type="OrthoDB" id="9814791at2"/>